<feature type="region of interest" description="Disordered" evidence="1">
    <location>
        <begin position="1"/>
        <end position="48"/>
    </location>
</feature>
<dbReference type="OrthoDB" id="5244221at2"/>
<dbReference type="Proteomes" id="UP000190857">
    <property type="component" value="Unassembled WGS sequence"/>
</dbReference>
<keyword evidence="2" id="KW-0812">Transmembrane</keyword>
<organism evidence="3 4">
    <name type="scientific">Okibacterium fritillariae</name>
    <dbReference type="NCBI Taxonomy" id="123320"/>
    <lineage>
        <taxon>Bacteria</taxon>
        <taxon>Bacillati</taxon>
        <taxon>Actinomycetota</taxon>
        <taxon>Actinomycetes</taxon>
        <taxon>Micrococcales</taxon>
        <taxon>Microbacteriaceae</taxon>
        <taxon>Okibacterium</taxon>
    </lineage>
</organism>
<keyword evidence="2" id="KW-0472">Membrane</keyword>
<keyword evidence="2" id="KW-1133">Transmembrane helix</keyword>
<proteinExistence type="predicted"/>
<dbReference type="RefSeq" id="WP_079727513.1">
    <property type="nucleotide sequence ID" value="NZ_FUZP01000001.1"/>
</dbReference>
<evidence type="ECO:0008006" key="5">
    <source>
        <dbReference type="Google" id="ProtNLM"/>
    </source>
</evidence>
<dbReference type="EMBL" id="FUZP01000001">
    <property type="protein sequence ID" value="SKC50115.1"/>
    <property type="molecule type" value="Genomic_DNA"/>
</dbReference>
<dbReference type="InterPro" id="IPR016566">
    <property type="entry name" value="UCP010219"/>
</dbReference>
<protein>
    <recommendedName>
        <fullName evidence="5">Intracellular septation protein A</fullName>
    </recommendedName>
</protein>
<keyword evidence="4" id="KW-1185">Reference proteome</keyword>
<gene>
    <name evidence="3" type="ORF">SAMN06309945_1490</name>
</gene>
<accession>A0A1T5JFD1</accession>
<evidence type="ECO:0000256" key="2">
    <source>
        <dbReference type="SAM" id="Phobius"/>
    </source>
</evidence>
<feature type="transmembrane region" description="Helical" evidence="2">
    <location>
        <begin position="174"/>
        <end position="195"/>
    </location>
</feature>
<sequence>MSDPHQASGEHPVGRYGASPDESAAPAPSSAQRSTADDHGVTGQDAPEPATVLGASLAGAARKAGLGDLMESERPTGAALLKAMGGVRGIIEAIVPGLLFLLVFTFTKNLPWALGVSVGVAAILTLLRLIGKTPVTAALGGLVGVVLSAVLALITNKPEDNFVLGFITNGAYGAVLLVSVFVGWPLIGLAVGFLMNDGVAWRQDRVKRRALRWLTLAWAGLFILRLAVQLPLYYSGNVEWLGSTKLLMGIPLYAPLLVVSWLVVRGLYRAPETDAAASDTPARPGSPT</sequence>
<evidence type="ECO:0000256" key="1">
    <source>
        <dbReference type="SAM" id="MobiDB-lite"/>
    </source>
</evidence>
<feature type="transmembrane region" description="Helical" evidence="2">
    <location>
        <begin position="89"/>
        <end position="106"/>
    </location>
</feature>
<evidence type="ECO:0000313" key="3">
    <source>
        <dbReference type="EMBL" id="SKC50115.1"/>
    </source>
</evidence>
<feature type="compositionally biased region" description="Low complexity" evidence="1">
    <location>
        <begin position="18"/>
        <end position="34"/>
    </location>
</feature>
<name>A0A1T5JFD1_9MICO</name>
<feature type="transmembrane region" description="Helical" evidence="2">
    <location>
        <begin position="137"/>
        <end position="154"/>
    </location>
</feature>
<feature type="transmembrane region" description="Helical" evidence="2">
    <location>
        <begin position="246"/>
        <end position="264"/>
    </location>
</feature>
<evidence type="ECO:0000313" key="4">
    <source>
        <dbReference type="Proteomes" id="UP000190857"/>
    </source>
</evidence>
<dbReference type="STRING" id="123320.SAMN06309945_1490"/>
<feature type="transmembrane region" description="Helical" evidence="2">
    <location>
        <begin position="112"/>
        <end position="130"/>
    </location>
</feature>
<dbReference type="AlphaFoldDB" id="A0A1T5JFD1"/>
<reference evidence="3 4" key="1">
    <citation type="submission" date="2017-02" db="EMBL/GenBank/DDBJ databases">
        <authorList>
            <person name="Peterson S.W."/>
        </authorList>
    </citation>
    <scope>NUCLEOTIDE SEQUENCE [LARGE SCALE GENOMIC DNA]</scope>
    <source>
        <strain evidence="3 4">VKM Ac-2059</strain>
    </source>
</reference>
<dbReference type="Pfam" id="PF11361">
    <property type="entry name" value="DUF3159"/>
    <property type="match status" value="1"/>
</dbReference>
<feature type="transmembrane region" description="Helical" evidence="2">
    <location>
        <begin position="216"/>
        <end position="234"/>
    </location>
</feature>